<comment type="similarity">
    <text evidence="7">Belongs to the drug/metabolite transporter (DMT) superfamily. Small multidrug resistance (SMR) (TC 2.A.7.1) family. Gdx/SugE subfamily.</text>
</comment>
<keyword evidence="3" id="KW-1003">Cell membrane</keyword>
<feature type="transmembrane region" description="Helical" evidence="10">
    <location>
        <begin position="21"/>
        <end position="43"/>
    </location>
</feature>
<gene>
    <name evidence="11" type="ORF">QO014_004572</name>
</gene>
<sequence length="131" mass="13564">MLTGKDDLALIDRSRDDPSPLMELIMAWVYLALAGLFEIGWAVGLRATEGFSRPVPVALTLIAMVLSLGALGLALRTLPLGTAYAIWTGIGTVGTVIFGVIVAGESVSPIRLGAIALIVIGIAGLKLAGEH</sequence>
<evidence type="ECO:0000313" key="12">
    <source>
        <dbReference type="Proteomes" id="UP001241603"/>
    </source>
</evidence>
<keyword evidence="4 9" id="KW-0812">Transmembrane</keyword>
<dbReference type="Gene3D" id="1.10.3730.20">
    <property type="match status" value="1"/>
</dbReference>
<evidence type="ECO:0000256" key="10">
    <source>
        <dbReference type="SAM" id="Phobius"/>
    </source>
</evidence>
<comment type="subcellular location">
    <subcellularLocation>
        <location evidence="1 9">Cell membrane</location>
        <topology evidence="1 9">Multi-pass membrane protein</topology>
    </subcellularLocation>
</comment>
<keyword evidence="5 10" id="KW-1133">Transmembrane helix</keyword>
<keyword evidence="6 10" id="KW-0472">Membrane</keyword>
<reference evidence="11 12" key="1">
    <citation type="submission" date="2023-07" db="EMBL/GenBank/DDBJ databases">
        <title>Genomic Encyclopedia of Type Strains, Phase IV (KMG-IV): sequencing the most valuable type-strain genomes for metagenomic binning, comparative biology and taxonomic classification.</title>
        <authorList>
            <person name="Goeker M."/>
        </authorList>
    </citation>
    <scope>NUCLEOTIDE SEQUENCE [LARGE SCALE GENOMIC DNA]</scope>
    <source>
        <strain evidence="11 12">B6-8</strain>
    </source>
</reference>
<dbReference type="InterPro" id="IPR037185">
    <property type="entry name" value="EmrE-like"/>
</dbReference>
<evidence type="ECO:0000256" key="5">
    <source>
        <dbReference type="ARBA" id="ARBA00022989"/>
    </source>
</evidence>
<organism evidence="11 12">
    <name type="scientific">Kaistia dalseonensis</name>
    <dbReference type="NCBI Taxonomy" id="410840"/>
    <lineage>
        <taxon>Bacteria</taxon>
        <taxon>Pseudomonadati</taxon>
        <taxon>Pseudomonadota</taxon>
        <taxon>Alphaproteobacteria</taxon>
        <taxon>Hyphomicrobiales</taxon>
        <taxon>Kaistiaceae</taxon>
        <taxon>Kaistia</taxon>
    </lineage>
</organism>
<evidence type="ECO:0000256" key="7">
    <source>
        <dbReference type="ARBA" id="ARBA00038151"/>
    </source>
</evidence>
<name>A0ABU0HF92_9HYPH</name>
<feature type="transmembrane region" description="Helical" evidence="10">
    <location>
        <begin position="110"/>
        <end position="128"/>
    </location>
</feature>
<evidence type="ECO:0000256" key="4">
    <source>
        <dbReference type="ARBA" id="ARBA00022692"/>
    </source>
</evidence>
<dbReference type="InterPro" id="IPR000390">
    <property type="entry name" value="Small_drug/metabolite_transptr"/>
</dbReference>
<evidence type="ECO:0000256" key="2">
    <source>
        <dbReference type="ARBA" id="ARBA00022448"/>
    </source>
</evidence>
<dbReference type="Proteomes" id="UP001241603">
    <property type="component" value="Unassembled WGS sequence"/>
</dbReference>
<evidence type="ECO:0000256" key="1">
    <source>
        <dbReference type="ARBA" id="ARBA00004651"/>
    </source>
</evidence>
<dbReference type="PANTHER" id="PTHR30561:SF0">
    <property type="entry name" value="GUANIDINIUM EXPORTER"/>
    <property type="match status" value="1"/>
</dbReference>
<evidence type="ECO:0000256" key="6">
    <source>
        <dbReference type="ARBA" id="ARBA00023136"/>
    </source>
</evidence>
<comment type="caution">
    <text evidence="11">The sequence shown here is derived from an EMBL/GenBank/DDBJ whole genome shotgun (WGS) entry which is preliminary data.</text>
</comment>
<dbReference type="PANTHER" id="PTHR30561">
    <property type="entry name" value="SMR FAMILY PROTON-DEPENDENT DRUG EFFLUX TRANSPORTER SUGE"/>
    <property type="match status" value="1"/>
</dbReference>
<dbReference type="Pfam" id="PF00893">
    <property type="entry name" value="Multi_Drug_Res"/>
    <property type="match status" value="1"/>
</dbReference>
<evidence type="ECO:0000256" key="9">
    <source>
        <dbReference type="RuleBase" id="RU003942"/>
    </source>
</evidence>
<evidence type="ECO:0000313" key="11">
    <source>
        <dbReference type="EMBL" id="MDQ0440159.1"/>
    </source>
</evidence>
<accession>A0ABU0HF92</accession>
<proteinExistence type="inferred from homology"/>
<evidence type="ECO:0000256" key="3">
    <source>
        <dbReference type="ARBA" id="ARBA00022475"/>
    </source>
</evidence>
<evidence type="ECO:0000256" key="8">
    <source>
        <dbReference type="ARBA" id="ARBA00039168"/>
    </source>
</evidence>
<feature type="transmembrane region" description="Helical" evidence="10">
    <location>
        <begin position="82"/>
        <end position="104"/>
    </location>
</feature>
<dbReference type="SUPFAM" id="SSF103481">
    <property type="entry name" value="Multidrug resistance efflux transporter EmrE"/>
    <property type="match status" value="1"/>
</dbReference>
<protein>
    <recommendedName>
        <fullName evidence="8">Guanidinium exporter</fullName>
    </recommendedName>
</protein>
<feature type="transmembrane region" description="Helical" evidence="10">
    <location>
        <begin position="55"/>
        <end position="75"/>
    </location>
</feature>
<dbReference type="InterPro" id="IPR045324">
    <property type="entry name" value="Small_multidrug_res"/>
</dbReference>
<keyword evidence="12" id="KW-1185">Reference proteome</keyword>
<dbReference type="EMBL" id="JAUSVO010000007">
    <property type="protein sequence ID" value="MDQ0440159.1"/>
    <property type="molecule type" value="Genomic_DNA"/>
</dbReference>
<keyword evidence="2" id="KW-0813">Transport</keyword>